<sequence>MKNRVYFIVGCMLFMAAAMVERVAAQNQAVAITQQKYFPQYHFRPLQGWIGDPDGLVYTDSTFHLFWWGHATSKDLVHWQEQPHPMKGDDGSFSYFSGSVAVDHDNTSGFGHKSMIAVFTRHFAGDSLPETQVLSISTDGGQVFNYYKDNPVLDIKKIFFRDPQVFWYEPAKLWKMVVTVPDIQQIHIYESKDLKSWTFCSKFEGLGAKNSFWECPDLFELPVIGTKQKKWVLLIGRGPNRVQYFVGNFDGKKFTPDTKTAEYLKTGKGLHATLFENFENGLTKWKVEGNAFAINTSEAVDNLGSGYAGTSTKASSTGKLISPKFTIKNNAINFLLAGGKHRDSTCINLVVNSKVVRATTGDNTKVFKWNGWDVRDLKGKKAHIEIVDKNGGANNAFIAVDHVIFSDKLMNQQLEHTTWLDYGPDYYATRTWRNYDKNRSFGDTVFAISWMGNWDYAGKIPSTWGKGFESVPRIMALKQTEAGYRVVQQPISALKQFRSKPYQVERLKVSGTKKLGFQPERNSYELEAELKPTANSVFGLNLLVGDGRKLVLRYDPTISQITLDRTNCTDHTSDAEFTKLFAKKYSAPLSLQNGILKLHIFVDQSSIEIFTNDGEVVLSAVTYPSENQTGIELFVENGETMLNKLTAWGLNSIWK</sequence>
<dbReference type="SUPFAM" id="SSF75005">
    <property type="entry name" value="Arabinanase/levansucrase/invertase"/>
    <property type="match status" value="1"/>
</dbReference>
<comment type="similarity">
    <text evidence="1 4">Belongs to the glycosyl hydrolase 32 family.</text>
</comment>
<dbReference type="Proteomes" id="UP000282759">
    <property type="component" value="Unassembled WGS sequence"/>
</dbReference>
<evidence type="ECO:0000259" key="6">
    <source>
        <dbReference type="Pfam" id="PF00251"/>
    </source>
</evidence>
<evidence type="ECO:0000256" key="5">
    <source>
        <dbReference type="SAM" id="SignalP"/>
    </source>
</evidence>
<name>A0A3S2V146_9SPHI</name>
<evidence type="ECO:0000313" key="9">
    <source>
        <dbReference type="Proteomes" id="UP000282759"/>
    </source>
</evidence>
<organism evidence="8 9">
    <name type="scientific">Mucilaginibacter limnophilus</name>
    <dbReference type="NCBI Taxonomy" id="1932778"/>
    <lineage>
        <taxon>Bacteria</taxon>
        <taxon>Pseudomonadati</taxon>
        <taxon>Bacteroidota</taxon>
        <taxon>Sphingobacteriia</taxon>
        <taxon>Sphingobacteriales</taxon>
        <taxon>Sphingobacteriaceae</taxon>
        <taxon>Mucilaginibacter</taxon>
    </lineage>
</organism>
<reference evidence="8 9" key="1">
    <citation type="submission" date="2019-01" db="EMBL/GenBank/DDBJ databases">
        <authorList>
            <person name="Chen W.-M."/>
        </authorList>
    </citation>
    <scope>NUCLEOTIDE SEQUENCE [LARGE SCALE GENOMIC DNA]</scope>
    <source>
        <strain evidence="8 9">YBJ-36</strain>
    </source>
</reference>
<feature type="domain" description="Glycosyl hydrolase family 32 N-terminal" evidence="6">
    <location>
        <begin position="394"/>
        <end position="490"/>
    </location>
</feature>
<keyword evidence="2 4" id="KW-0378">Hydrolase</keyword>
<dbReference type="GO" id="GO:0004575">
    <property type="term" value="F:sucrose alpha-glucosidase activity"/>
    <property type="evidence" value="ECO:0007669"/>
    <property type="project" value="TreeGrafter"/>
</dbReference>
<dbReference type="OrthoDB" id="9759709at2"/>
<feature type="domain" description="Glycosyl hydrolase family 32 C-terminal" evidence="7">
    <location>
        <begin position="494"/>
        <end position="648"/>
    </location>
</feature>
<evidence type="ECO:0000259" key="7">
    <source>
        <dbReference type="Pfam" id="PF08244"/>
    </source>
</evidence>
<accession>A0A3S2V146</accession>
<keyword evidence="3 4" id="KW-0326">Glycosidase</keyword>
<dbReference type="InterPro" id="IPR023296">
    <property type="entry name" value="Glyco_hydro_beta-prop_sf"/>
</dbReference>
<dbReference type="InterPro" id="IPR013189">
    <property type="entry name" value="Glyco_hydro_32_C"/>
</dbReference>
<keyword evidence="9" id="KW-1185">Reference proteome</keyword>
<feature type="chain" id="PRO_5018527196" description="Glycoside hydrolase family 32 protein" evidence="5">
    <location>
        <begin position="21"/>
        <end position="655"/>
    </location>
</feature>
<evidence type="ECO:0000256" key="3">
    <source>
        <dbReference type="ARBA" id="ARBA00023295"/>
    </source>
</evidence>
<dbReference type="AlphaFoldDB" id="A0A3S2V146"/>
<comment type="caution">
    <text evidence="8">The sequence shown here is derived from an EMBL/GenBank/DDBJ whole genome shotgun (WGS) entry which is preliminary data.</text>
</comment>
<evidence type="ECO:0000256" key="4">
    <source>
        <dbReference type="RuleBase" id="RU362110"/>
    </source>
</evidence>
<feature type="signal peptide" evidence="5">
    <location>
        <begin position="1"/>
        <end position="20"/>
    </location>
</feature>
<dbReference type="EMBL" id="SACK01000005">
    <property type="protein sequence ID" value="RVU00417.1"/>
    <property type="molecule type" value="Genomic_DNA"/>
</dbReference>
<dbReference type="CDD" id="cd18622">
    <property type="entry name" value="GH32_Inu-like"/>
    <property type="match status" value="1"/>
</dbReference>
<dbReference type="SUPFAM" id="SSF49899">
    <property type="entry name" value="Concanavalin A-like lectins/glucanases"/>
    <property type="match status" value="1"/>
</dbReference>
<evidence type="ECO:0000256" key="2">
    <source>
        <dbReference type="ARBA" id="ARBA00022801"/>
    </source>
</evidence>
<dbReference type="Gene3D" id="2.115.10.20">
    <property type="entry name" value="Glycosyl hydrolase domain, family 43"/>
    <property type="match status" value="2"/>
</dbReference>
<dbReference type="Pfam" id="PF08244">
    <property type="entry name" value="Glyco_hydro_32C"/>
    <property type="match status" value="1"/>
</dbReference>
<keyword evidence="5" id="KW-0732">Signal</keyword>
<dbReference type="InterPro" id="IPR013148">
    <property type="entry name" value="Glyco_hydro_32_N"/>
</dbReference>
<dbReference type="PANTHER" id="PTHR42800">
    <property type="entry name" value="EXOINULINASE INUD (AFU_ORTHOLOGUE AFUA_5G00480)"/>
    <property type="match status" value="1"/>
</dbReference>
<dbReference type="InterPro" id="IPR001362">
    <property type="entry name" value="Glyco_hydro_32"/>
</dbReference>
<dbReference type="GO" id="GO:0005987">
    <property type="term" value="P:sucrose catabolic process"/>
    <property type="evidence" value="ECO:0007669"/>
    <property type="project" value="TreeGrafter"/>
</dbReference>
<dbReference type="SMART" id="SM00640">
    <property type="entry name" value="Glyco_32"/>
    <property type="match status" value="1"/>
</dbReference>
<gene>
    <name evidence="8" type="ORF">EOD41_13135</name>
</gene>
<evidence type="ECO:0000313" key="8">
    <source>
        <dbReference type="EMBL" id="RVU00417.1"/>
    </source>
</evidence>
<dbReference type="Pfam" id="PF00251">
    <property type="entry name" value="Glyco_hydro_32N"/>
    <property type="match status" value="2"/>
</dbReference>
<protein>
    <recommendedName>
        <fullName evidence="10">Glycoside hydrolase family 32 protein</fullName>
    </recommendedName>
</protein>
<feature type="domain" description="Glycosyl hydrolase family 32 N-terminal" evidence="6">
    <location>
        <begin position="42"/>
        <end position="273"/>
    </location>
</feature>
<dbReference type="Gene3D" id="2.60.120.560">
    <property type="entry name" value="Exo-inulinase, domain 1"/>
    <property type="match status" value="1"/>
</dbReference>
<dbReference type="RefSeq" id="WP_127705619.1">
    <property type="nucleotide sequence ID" value="NZ_SACK01000005.1"/>
</dbReference>
<dbReference type="InterPro" id="IPR013320">
    <property type="entry name" value="ConA-like_dom_sf"/>
</dbReference>
<proteinExistence type="inferred from homology"/>
<evidence type="ECO:0008006" key="10">
    <source>
        <dbReference type="Google" id="ProtNLM"/>
    </source>
</evidence>
<evidence type="ECO:0000256" key="1">
    <source>
        <dbReference type="ARBA" id="ARBA00009902"/>
    </source>
</evidence>
<dbReference type="GO" id="GO:0005737">
    <property type="term" value="C:cytoplasm"/>
    <property type="evidence" value="ECO:0007669"/>
    <property type="project" value="TreeGrafter"/>
</dbReference>
<dbReference type="PANTHER" id="PTHR42800:SF1">
    <property type="entry name" value="EXOINULINASE INUD (AFU_ORTHOLOGUE AFUA_5G00480)"/>
    <property type="match status" value="1"/>
</dbReference>